<sequence length="264" mass="29089">MNSRYCILKLLILIIIQECSSNSAGFYGTCNTSFSCGTISGFQYPFRRHQDPTYCGYPGFELKCDDNLPTINIMNITYKGLGIDPTAQILKIVREDMINSMCPQQLVNTTIDPKLFDYTKSYMNISILFGCPLSFNFMGIGSIFCANDELSQVFLVPGIQGPGNCETSVVIPFPVEFLKSTVLGRVFQKGFDVIWKVEGSGCRDCIQSGGQCIYDDNTVLTMCACPESPFLADSCSTVNKTNVKASPFVSTSTSSVPCFFGILW</sequence>
<proteinExistence type="predicted"/>
<feature type="chain" id="PRO_5043852060" description="non-specific serine/threonine protein kinase" evidence="7">
    <location>
        <begin position="22"/>
        <end position="264"/>
    </location>
</feature>
<comment type="subcellular location">
    <subcellularLocation>
        <location evidence="1">Membrane</location>
        <topology evidence="1">Single-pass membrane protein</topology>
    </subcellularLocation>
</comment>
<dbReference type="GO" id="GO:0030247">
    <property type="term" value="F:polysaccharide binding"/>
    <property type="evidence" value="ECO:0007669"/>
    <property type="project" value="InterPro"/>
</dbReference>
<dbReference type="PANTHER" id="PTHR33138:SF87">
    <property type="entry name" value="WALL-ASSOCIATED RECEPTOR KINASE, GALACTURONAN-BINDING DOMAIN-CONTAINING PROTEIN"/>
    <property type="match status" value="1"/>
</dbReference>
<keyword evidence="11" id="KW-1185">Reference proteome</keyword>
<comment type="catalytic activity">
    <reaction evidence="5">
        <text>L-threonyl-[protein] + ATP = O-phospho-L-threonyl-[protein] + ADP + H(+)</text>
        <dbReference type="Rhea" id="RHEA:46608"/>
        <dbReference type="Rhea" id="RHEA-COMP:11060"/>
        <dbReference type="Rhea" id="RHEA-COMP:11605"/>
        <dbReference type="ChEBI" id="CHEBI:15378"/>
        <dbReference type="ChEBI" id="CHEBI:30013"/>
        <dbReference type="ChEBI" id="CHEBI:30616"/>
        <dbReference type="ChEBI" id="CHEBI:61977"/>
        <dbReference type="ChEBI" id="CHEBI:456216"/>
        <dbReference type="EC" id="2.7.11.1"/>
    </reaction>
</comment>
<comment type="caution">
    <text evidence="10">The sequence shown here is derived from an EMBL/GenBank/DDBJ whole genome shotgun (WGS) entry which is preliminary data.</text>
</comment>
<evidence type="ECO:0000256" key="1">
    <source>
        <dbReference type="ARBA" id="ARBA00004167"/>
    </source>
</evidence>
<dbReference type="GO" id="GO:0016020">
    <property type="term" value="C:membrane"/>
    <property type="evidence" value="ECO:0007669"/>
    <property type="project" value="UniProtKB-SubCell"/>
</dbReference>
<dbReference type="InterPro" id="IPR025287">
    <property type="entry name" value="WAK_GUB"/>
</dbReference>
<evidence type="ECO:0000256" key="6">
    <source>
        <dbReference type="ARBA" id="ARBA00048679"/>
    </source>
</evidence>
<dbReference type="EMBL" id="CAKMRJ010005716">
    <property type="protein sequence ID" value="CAH1451197.1"/>
    <property type="molecule type" value="Genomic_DNA"/>
</dbReference>
<evidence type="ECO:0000313" key="11">
    <source>
        <dbReference type="Proteomes" id="UP001157418"/>
    </source>
</evidence>
<dbReference type="Proteomes" id="UP001157418">
    <property type="component" value="Unassembled WGS sequence"/>
</dbReference>
<protein>
    <recommendedName>
        <fullName evidence="2">non-specific serine/threonine protein kinase</fullName>
        <ecNumber evidence="2">2.7.11.1</ecNumber>
    </recommendedName>
</protein>
<feature type="domain" description="Wall-associated receptor kinase C-terminal" evidence="9">
    <location>
        <begin position="162"/>
        <end position="227"/>
    </location>
</feature>
<reference evidence="10 11" key="1">
    <citation type="submission" date="2022-01" db="EMBL/GenBank/DDBJ databases">
        <authorList>
            <person name="Xiong W."/>
            <person name="Schranz E."/>
        </authorList>
    </citation>
    <scope>NUCLEOTIDE SEQUENCE [LARGE SCALE GENOMIC DNA]</scope>
</reference>
<dbReference type="PANTHER" id="PTHR33138">
    <property type="entry name" value="OS01G0690200 PROTEIN"/>
    <property type="match status" value="1"/>
</dbReference>
<dbReference type="Pfam" id="PF14380">
    <property type="entry name" value="WAK_assoc"/>
    <property type="match status" value="1"/>
</dbReference>
<comment type="catalytic activity">
    <reaction evidence="6">
        <text>L-seryl-[protein] + ATP = O-phospho-L-seryl-[protein] + ADP + H(+)</text>
        <dbReference type="Rhea" id="RHEA:17989"/>
        <dbReference type="Rhea" id="RHEA-COMP:9863"/>
        <dbReference type="Rhea" id="RHEA-COMP:11604"/>
        <dbReference type="ChEBI" id="CHEBI:15378"/>
        <dbReference type="ChEBI" id="CHEBI:29999"/>
        <dbReference type="ChEBI" id="CHEBI:30616"/>
        <dbReference type="ChEBI" id="CHEBI:83421"/>
        <dbReference type="ChEBI" id="CHEBI:456216"/>
        <dbReference type="EC" id="2.7.11.1"/>
    </reaction>
</comment>
<evidence type="ECO:0000256" key="2">
    <source>
        <dbReference type="ARBA" id="ARBA00012513"/>
    </source>
</evidence>
<evidence type="ECO:0000256" key="7">
    <source>
        <dbReference type="SAM" id="SignalP"/>
    </source>
</evidence>
<evidence type="ECO:0000256" key="3">
    <source>
        <dbReference type="ARBA" id="ARBA00022729"/>
    </source>
</evidence>
<name>A0AAU9PM75_9ASTR</name>
<evidence type="ECO:0000256" key="4">
    <source>
        <dbReference type="ARBA" id="ARBA00023180"/>
    </source>
</evidence>
<dbReference type="AlphaFoldDB" id="A0AAU9PM75"/>
<dbReference type="InterPro" id="IPR032872">
    <property type="entry name" value="WAK_assoc_C"/>
</dbReference>
<keyword evidence="3 7" id="KW-0732">Signal</keyword>
<dbReference type="GO" id="GO:0004674">
    <property type="term" value="F:protein serine/threonine kinase activity"/>
    <property type="evidence" value="ECO:0007669"/>
    <property type="project" value="UniProtKB-EC"/>
</dbReference>
<evidence type="ECO:0000256" key="5">
    <source>
        <dbReference type="ARBA" id="ARBA00047899"/>
    </source>
</evidence>
<dbReference type="EC" id="2.7.11.1" evidence="2"/>
<dbReference type="Pfam" id="PF13947">
    <property type="entry name" value="GUB_WAK_bind"/>
    <property type="match status" value="1"/>
</dbReference>
<feature type="domain" description="Wall-associated receptor kinase galacturonan-binding" evidence="8">
    <location>
        <begin position="30"/>
        <end position="94"/>
    </location>
</feature>
<gene>
    <name evidence="10" type="ORF">LVIROSA_LOCUS36565</name>
</gene>
<organism evidence="10 11">
    <name type="scientific">Lactuca virosa</name>
    <dbReference type="NCBI Taxonomy" id="75947"/>
    <lineage>
        <taxon>Eukaryota</taxon>
        <taxon>Viridiplantae</taxon>
        <taxon>Streptophyta</taxon>
        <taxon>Embryophyta</taxon>
        <taxon>Tracheophyta</taxon>
        <taxon>Spermatophyta</taxon>
        <taxon>Magnoliopsida</taxon>
        <taxon>eudicotyledons</taxon>
        <taxon>Gunneridae</taxon>
        <taxon>Pentapetalae</taxon>
        <taxon>asterids</taxon>
        <taxon>campanulids</taxon>
        <taxon>Asterales</taxon>
        <taxon>Asteraceae</taxon>
        <taxon>Cichorioideae</taxon>
        <taxon>Cichorieae</taxon>
        <taxon>Lactucinae</taxon>
        <taxon>Lactuca</taxon>
    </lineage>
</organism>
<evidence type="ECO:0000259" key="9">
    <source>
        <dbReference type="Pfam" id="PF14380"/>
    </source>
</evidence>
<evidence type="ECO:0000313" key="10">
    <source>
        <dbReference type="EMBL" id="CAH1451197.1"/>
    </source>
</evidence>
<feature type="signal peptide" evidence="7">
    <location>
        <begin position="1"/>
        <end position="21"/>
    </location>
</feature>
<accession>A0AAU9PM75</accession>
<evidence type="ECO:0000259" key="8">
    <source>
        <dbReference type="Pfam" id="PF13947"/>
    </source>
</evidence>
<keyword evidence="4" id="KW-0325">Glycoprotein</keyword>